<keyword evidence="2" id="KW-1185">Reference proteome</keyword>
<sequence>MAIYVYPSNQNDNIPGISVTINTDSFTGSSSNSEKPLMIIGEADDGIPQTVRTFSSYTQAKQELRGGELLKALELAWQPDSDGTYYAGNIMAMRSQPATQASLKKGTLTFTSKLYSEKANNILVSLQPNRITNTQRLVVSFPEDGVTNTYDNLGNIFSLSYTGNERYAAYKIDTDENGFASLLTLYAGDSVSTAEPIQKFILGDNSLYVKTNSLINAINQVAGFTATRFSIGNKNVYTKYYHGIDETQLSATPNKQYVYAIEGDILNTVGDYDSYVSIGYVPEGTPEDPTNIKETSISDGVHIELDAMAVTTPIDNFETTALSGASVGVSPDSWTSLFNQFTDSYDNNGYLGYYLIPLTDDAAIQAEATAFANNQARVGNAMRVIVGAGISEPKQQLISRSLELDDARANLVGNSAMVKMSDGTTQDMPGYMLAAMVGGLASGIDIGDSITNKTLNLVSLDQNFTTDDINELTGSGIVTIKYLQNRSSSSFRIVDDVTTSTRVDEPLEHEMAIGESSDFLVAGIREKLDPFIGSKINTAYASTLSSYVLEYLSDVKTEGIIMDYDSSSVTVTIVGSTANIGATVYPDRTLKKMDIALQYNTETLTSSNTSIA</sequence>
<proteinExistence type="predicted"/>
<protein>
    <submittedName>
        <fullName evidence="1">Major tail sheath protein</fullName>
    </submittedName>
</protein>
<gene>
    <name evidence="1" type="ORF">B521_0132</name>
</gene>
<evidence type="ECO:0000313" key="2">
    <source>
        <dbReference type="Proteomes" id="UP000308874"/>
    </source>
</evidence>
<organism evidence="1 2">
    <name type="scientific">Lactobacillus phage 521B</name>
    <dbReference type="NCBI Taxonomy" id="2510942"/>
    <lineage>
        <taxon>Viruses</taxon>
        <taxon>Duplodnaviria</taxon>
        <taxon>Heunggongvirae</taxon>
        <taxon>Uroviricota</taxon>
        <taxon>Caudoviricetes</taxon>
        <taxon>Herelleviridae</taxon>
        <taxon>Tybeckvirus</taxon>
        <taxon>Tybeckvirus tv521B</taxon>
    </lineage>
</organism>
<accession>A0A4Y5FEK7</accession>
<reference evidence="1 2" key="1">
    <citation type="submission" date="2019-02" db="EMBL/GenBank/DDBJ databases">
        <title>Isolation of virulent Lactobacillus brevis phages.</title>
        <authorList>
            <person name="Feyereisen M."/>
            <person name="Mahony J."/>
            <person name="O'Sullivan T."/>
            <person name="van Sinderen D."/>
        </authorList>
    </citation>
    <scope>NUCLEOTIDE SEQUENCE [LARGE SCALE GENOMIC DNA]</scope>
</reference>
<dbReference type="Proteomes" id="UP000308874">
    <property type="component" value="Segment"/>
</dbReference>
<dbReference type="EMBL" id="MK504443">
    <property type="protein sequence ID" value="QBJ03482.1"/>
    <property type="molecule type" value="Genomic_DNA"/>
</dbReference>
<name>A0A4Y5FEK7_9CAUD</name>
<evidence type="ECO:0000313" key="1">
    <source>
        <dbReference type="EMBL" id="QBJ03482.1"/>
    </source>
</evidence>